<evidence type="ECO:0000313" key="1">
    <source>
        <dbReference type="EMBL" id="CAG8621751.1"/>
    </source>
</evidence>
<accession>A0A9N9GNJ8</accession>
<proteinExistence type="predicted"/>
<dbReference type="EMBL" id="CAJVPP010003143">
    <property type="protein sequence ID" value="CAG8621751.1"/>
    <property type="molecule type" value="Genomic_DNA"/>
</dbReference>
<keyword evidence="2" id="KW-1185">Reference proteome</keyword>
<protein>
    <submittedName>
        <fullName evidence="1">16109_t:CDS:1</fullName>
    </submittedName>
</protein>
<reference evidence="1" key="1">
    <citation type="submission" date="2021-06" db="EMBL/GenBank/DDBJ databases">
        <authorList>
            <person name="Kallberg Y."/>
            <person name="Tangrot J."/>
            <person name="Rosling A."/>
        </authorList>
    </citation>
    <scope>NUCLEOTIDE SEQUENCE</scope>
    <source>
        <strain evidence="1">87-6 pot B 2015</strain>
    </source>
</reference>
<organism evidence="1 2">
    <name type="scientific">Funneliformis mosseae</name>
    <name type="common">Endomycorrhizal fungus</name>
    <name type="synonym">Glomus mosseae</name>
    <dbReference type="NCBI Taxonomy" id="27381"/>
    <lineage>
        <taxon>Eukaryota</taxon>
        <taxon>Fungi</taxon>
        <taxon>Fungi incertae sedis</taxon>
        <taxon>Mucoromycota</taxon>
        <taxon>Glomeromycotina</taxon>
        <taxon>Glomeromycetes</taxon>
        <taxon>Glomerales</taxon>
        <taxon>Glomeraceae</taxon>
        <taxon>Funneliformis</taxon>
    </lineage>
</organism>
<dbReference type="AlphaFoldDB" id="A0A9N9GNJ8"/>
<name>A0A9N9GNJ8_FUNMO</name>
<dbReference type="Proteomes" id="UP000789375">
    <property type="component" value="Unassembled WGS sequence"/>
</dbReference>
<evidence type="ECO:0000313" key="2">
    <source>
        <dbReference type="Proteomes" id="UP000789375"/>
    </source>
</evidence>
<sequence>MSVANNFPFQQALFNYILIKETENLNILRDEKLINNKIGVVLAFNGWKNILK</sequence>
<gene>
    <name evidence="1" type="ORF">FMOSSE_LOCUS10022</name>
</gene>
<comment type="caution">
    <text evidence="1">The sequence shown here is derived from an EMBL/GenBank/DDBJ whole genome shotgun (WGS) entry which is preliminary data.</text>
</comment>